<keyword evidence="2" id="KW-0547">Nucleotide-binding</keyword>
<evidence type="ECO:0000313" key="9">
    <source>
        <dbReference type="Proteomes" id="UP000184080"/>
    </source>
</evidence>
<evidence type="ECO:0000259" key="7">
    <source>
        <dbReference type="PROSITE" id="PS51372"/>
    </source>
</evidence>
<dbReference type="SUPFAM" id="SSF53062">
    <property type="entry name" value="PTS system fructose IIA component-like"/>
    <property type="match status" value="1"/>
</dbReference>
<evidence type="ECO:0000256" key="3">
    <source>
        <dbReference type="ARBA" id="ARBA00022840"/>
    </source>
</evidence>
<dbReference type="PROSITE" id="PS51372">
    <property type="entry name" value="PRD_2"/>
    <property type="match status" value="2"/>
</dbReference>
<dbReference type="Gene3D" id="3.40.50.300">
    <property type="entry name" value="P-loop containing nucleotide triphosphate hydrolases"/>
    <property type="match status" value="1"/>
</dbReference>
<evidence type="ECO:0000313" key="8">
    <source>
        <dbReference type="EMBL" id="SHJ16308.1"/>
    </source>
</evidence>
<evidence type="ECO:0000259" key="6">
    <source>
        <dbReference type="PROSITE" id="PS51096"/>
    </source>
</evidence>
<dbReference type="InterPro" id="IPR002078">
    <property type="entry name" value="Sigma_54_int"/>
</dbReference>
<feature type="domain" description="Sigma-54 factor interaction" evidence="5">
    <location>
        <begin position="83"/>
        <end position="316"/>
    </location>
</feature>
<dbReference type="Gene3D" id="1.10.1790.10">
    <property type="entry name" value="PRD domain"/>
    <property type="match status" value="2"/>
</dbReference>
<dbReference type="InterPro" id="IPR003593">
    <property type="entry name" value="AAA+_ATPase"/>
</dbReference>
<dbReference type="AlphaFoldDB" id="A0A1M6H282"/>
<dbReference type="STRING" id="1121298.SAMN05444401_2341"/>
<accession>A0A1M6H282</accession>
<reference evidence="8 9" key="1">
    <citation type="submission" date="2016-11" db="EMBL/GenBank/DDBJ databases">
        <authorList>
            <person name="Jaros S."/>
            <person name="Januszkiewicz K."/>
            <person name="Wedrychowicz H."/>
        </authorList>
    </citation>
    <scope>NUCLEOTIDE SEQUENCE [LARGE SCALE GENOMIC DNA]</scope>
    <source>
        <strain evidence="8 9">DSM 21864</strain>
    </source>
</reference>
<dbReference type="InterPro" id="IPR004701">
    <property type="entry name" value="PTS_EIIA_man-typ"/>
</dbReference>
<evidence type="ECO:0000256" key="2">
    <source>
        <dbReference type="ARBA" id="ARBA00022741"/>
    </source>
</evidence>
<dbReference type="PROSITE" id="PS50045">
    <property type="entry name" value="SIGMA54_INTERACT_4"/>
    <property type="match status" value="1"/>
</dbReference>
<feature type="domain" description="PRD" evidence="7">
    <location>
        <begin position="439"/>
        <end position="544"/>
    </location>
</feature>
<gene>
    <name evidence="8" type="ORF">SAMN05444401_2341</name>
</gene>
<keyword evidence="1" id="KW-0808">Transferase</keyword>
<dbReference type="PANTHER" id="PTHR32071">
    <property type="entry name" value="TRANSCRIPTIONAL REGULATORY PROTEIN"/>
    <property type="match status" value="1"/>
</dbReference>
<dbReference type="InterPro" id="IPR011608">
    <property type="entry name" value="PRD"/>
</dbReference>
<keyword evidence="4" id="KW-0238">DNA-binding</keyword>
<dbReference type="PANTHER" id="PTHR32071:SF38">
    <property type="entry name" value="PSP OPERON TRANSCRIPTIONAL ACTIVATOR"/>
    <property type="match status" value="1"/>
</dbReference>
<dbReference type="GO" id="GO:0016020">
    <property type="term" value="C:membrane"/>
    <property type="evidence" value="ECO:0007669"/>
    <property type="project" value="InterPro"/>
</dbReference>
<feature type="domain" description="PRD" evidence="7">
    <location>
        <begin position="803"/>
        <end position="906"/>
    </location>
</feature>
<keyword evidence="9" id="KW-1185">Reference proteome</keyword>
<dbReference type="InterPro" id="IPR036634">
    <property type="entry name" value="PRD_sf"/>
</dbReference>
<evidence type="ECO:0000256" key="1">
    <source>
        <dbReference type="ARBA" id="ARBA00022679"/>
    </source>
</evidence>
<dbReference type="InterPro" id="IPR036390">
    <property type="entry name" value="WH_DNA-bd_sf"/>
</dbReference>
<dbReference type="SUPFAM" id="SSF63520">
    <property type="entry name" value="PTS-regulatory domain, PRD"/>
    <property type="match status" value="2"/>
</dbReference>
<dbReference type="GO" id="GO:0006355">
    <property type="term" value="P:regulation of DNA-templated transcription"/>
    <property type="evidence" value="ECO:0007669"/>
    <property type="project" value="InterPro"/>
</dbReference>
<protein>
    <submittedName>
        <fullName evidence="8">Sigma 54 modulation protein</fullName>
    </submittedName>
</protein>
<dbReference type="RefSeq" id="WP_178140710.1">
    <property type="nucleotide sequence ID" value="NZ_FQZO01000003.1"/>
</dbReference>
<organism evidence="8 9">
    <name type="scientific">Clostridium amylolyticum</name>
    <dbReference type="NCBI Taxonomy" id="1121298"/>
    <lineage>
        <taxon>Bacteria</taxon>
        <taxon>Bacillati</taxon>
        <taxon>Bacillota</taxon>
        <taxon>Clostridia</taxon>
        <taxon>Eubacteriales</taxon>
        <taxon>Clostridiaceae</taxon>
        <taxon>Clostridium</taxon>
    </lineage>
</organism>
<dbReference type="Proteomes" id="UP000184080">
    <property type="component" value="Unassembled WGS sequence"/>
</dbReference>
<dbReference type="GO" id="GO:0005524">
    <property type="term" value="F:ATP binding"/>
    <property type="evidence" value="ECO:0007669"/>
    <property type="project" value="UniProtKB-KW"/>
</dbReference>
<dbReference type="EMBL" id="FQZO01000003">
    <property type="protein sequence ID" value="SHJ16308.1"/>
    <property type="molecule type" value="Genomic_DNA"/>
</dbReference>
<dbReference type="SUPFAM" id="SSF46785">
    <property type="entry name" value="Winged helix' DNA-binding domain"/>
    <property type="match status" value="1"/>
</dbReference>
<dbReference type="GO" id="GO:0016740">
    <property type="term" value="F:transferase activity"/>
    <property type="evidence" value="ECO:0007669"/>
    <property type="project" value="UniProtKB-KW"/>
</dbReference>
<dbReference type="PROSITE" id="PS51096">
    <property type="entry name" value="PTS_EIIA_TYPE_4"/>
    <property type="match status" value="1"/>
</dbReference>
<dbReference type="InterPro" id="IPR027417">
    <property type="entry name" value="P-loop_NTPase"/>
</dbReference>
<proteinExistence type="predicted"/>
<sequence length="906" mass="102691">MKSNIEQVLDIIRKYSEENKGLSAGEVAEELNMQRSNASAVLNELYKQGILLKIKGKPVIYTLNNAQENRNITSVKNANFNAITGSDKSLKKCIQQAKAAIMYPPKGLHTLILGPSGVGKTMFAELMYKFALENGVFSLKSPFVSFNCADYSNNPQLLMSHLFGSKKGAFTGADKDREGIVCKANGGVLFLDEVHRLPPEGQEMLFYLIDKGMYTPLGDDSKKKCQVLIICATTEDIDNVLLSTFTRRIPMTIKIPALGERTLEERFSLICEFFKIEAARVGKDISVSSNTIRQLLLYECPGNVGQLKSDIQLGCANGFLNSLSHAKNNIEIHCTDFASHVNQGLLIYKNNAQEVDKFVNDERNLYFTPKGQRSTIKEGDYSLPNNFYEDIEKRTEELQKRGVEDNEIKLLMELDIENYFKSFIRNFDKGVKKYELSKIVPEEIINLTESFLRMAGKKLKKVFPVKVFYGLSLHINSSIERIKSGKEIVNHNLENIMLNHEEEFNLAKELAFSIEKRFGITIPNAEVGFIAMFLTVDEIECQCVEDRPIVVIAMHGRSTASSMAEVVNRLVGANNVYAYDMNLDKSSKLAYEELKEIILKKHQGAGVMLLVDMGSLGTFGELISKETGIDIKIFNLVSTPIAIECSRKAVIDGDINKIYEDIACSVAQYSPYNTKVSQSFIPHRDKIIVTLCTTGEGSAIQLKNFIENKISLDEYNAEIFPMSLNNKQYMYNILNNLSQEKKILAIVGTINPNIYGIPFISTYEIFMDNDCKKLKELLNNPIFKEKDKEELGYDTFLEVLQGDINNMNLFNFEDMYNKFLSELEHSIDKSIDYDIRVGLMVHIVCSISNIMEGKLTPSCYSKEELKKRYPEEFKAIQINIKHIEEYYNINFSDDEVCFILRNIMNV</sequence>
<dbReference type="GO" id="GO:0003677">
    <property type="term" value="F:DNA binding"/>
    <property type="evidence" value="ECO:0007669"/>
    <property type="project" value="UniProtKB-KW"/>
</dbReference>
<dbReference type="Pfam" id="PF03610">
    <property type="entry name" value="EIIA-man"/>
    <property type="match status" value="1"/>
</dbReference>
<dbReference type="Pfam" id="PF00158">
    <property type="entry name" value="Sigma54_activat"/>
    <property type="match status" value="1"/>
</dbReference>
<dbReference type="Pfam" id="PF00874">
    <property type="entry name" value="PRD"/>
    <property type="match status" value="2"/>
</dbReference>
<evidence type="ECO:0000259" key="5">
    <source>
        <dbReference type="PROSITE" id="PS50045"/>
    </source>
</evidence>
<evidence type="ECO:0000256" key="4">
    <source>
        <dbReference type="ARBA" id="ARBA00023125"/>
    </source>
</evidence>
<name>A0A1M6H282_9CLOT</name>
<dbReference type="SMART" id="SM00382">
    <property type="entry name" value="AAA"/>
    <property type="match status" value="1"/>
</dbReference>
<keyword evidence="3" id="KW-0067">ATP-binding</keyword>
<dbReference type="Gene3D" id="3.40.50.510">
    <property type="entry name" value="Phosphotransferase system, mannose-type IIA component"/>
    <property type="match status" value="1"/>
</dbReference>
<dbReference type="InterPro" id="IPR036662">
    <property type="entry name" value="PTS_EIIA_man-typ_sf"/>
</dbReference>
<dbReference type="SUPFAM" id="SSF52540">
    <property type="entry name" value="P-loop containing nucleoside triphosphate hydrolases"/>
    <property type="match status" value="1"/>
</dbReference>
<dbReference type="GO" id="GO:0009401">
    <property type="term" value="P:phosphoenolpyruvate-dependent sugar phosphotransferase system"/>
    <property type="evidence" value="ECO:0007669"/>
    <property type="project" value="InterPro"/>
</dbReference>
<feature type="domain" description="PTS EIIA type-4" evidence="6">
    <location>
        <begin position="547"/>
        <end position="681"/>
    </location>
</feature>
<dbReference type="CDD" id="cd00009">
    <property type="entry name" value="AAA"/>
    <property type="match status" value="1"/>
</dbReference>